<dbReference type="Pfam" id="PF07751">
    <property type="entry name" value="Abi_2"/>
    <property type="match status" value="1"/>
</dbReference>
<reference evidence="1 2" key="1">
    <citation type="journal article" date="2020" name="Microorganisms">
        <title>Simultaneous Genome Sequencing of Prosthecochloris ethylica and Desulfuromonas acetoxidans within a Syntrophic Mixture Reveals Unique Pili and Protein Interactions.</title>
        <authorList>
            <person name="Kyndt J.A."/>
            <person name="Van Beeumen J.J."/>
            <person name="Meyer T.E."/>
        </authorList>
    </citation>
    <scope>NUCLEOTIDE SEQUENCE [LARGE SCALE GENOMIC DNA]</scope>
    <source>
        <strain evidence="1 2">N3</strain>
    </source>
</reference>
<dbReference type="EMBL" id="JADGII010000006">
    <property type="protein sequence ID" value="MBF0636521.1"/>
    <property type="molecule type" value="Genomic_DNA"/>
</dbReference>
<sequence>MYISYNKTRQGYVRKHTLKQAGYFFSFLKSWLLPLPNPPKIWSDQVALLETRGMVIEDRKQAEFYLQHLNYYRLCAYWLPFEANHSTHTFRPGTTFDAVLNLYIFDRQLRLHVLDAIERVEVSVRSNW</sequence>
<dbReference type="Proteomes" id="UP000619838">
    <property type="component" value="Unassembled WGS sequence"/>
</dbReference>
<evidence type="ECO:0000313" key="1">
    <source>
        <dbReference type="EMBL" id="MBF0636521.1"/>
    </source>
</evidence>
<name>A0ABR9XRU6_9CHLB</name>
<evidence type="ECO:0000313" key="2">
    <source>
        <dbReference type="Proteomes" id="UP000619838"/>
    </source>
</evidence>
<protein>
    <submittedName>
        <fullName evidence="1">Abi family protein</fullName>
    </submittedName>
</protein>
<dbReference type="InterPro" id="IPR011664">
    <property type="entry name" value="Abi_system_AbiD/AbiF-like"/>
</dbReference>
<gene>
    <name evidence="1" type="ORF">INT08_04915</name>
</gene>
<comment type="caution">
    <text evidence="1">The sequence shown here is derived from an EMBL/GenBank/DDBJ whole genome shotgun (WGS) entry which is preliminary data.</text>
</comment>
<organism evidence="1 2">
    <name type="scientific">Prosthecochloris ethylica</name>
    <dbReference type="NCBI Taxonomy" id="2743976"/>
    <lineage>
        <taxon>Bacteria</taxon>
        <taxon>Pseudomonadati</taxon>
        <taxon>Chlorobiota</taxon>
        <taxon>Chlorobiia</taxon>
        <taxon>Chlorobiales</taxon>
        <taxon>Chlorobiaceae</taxon>
        <taxon>Prosthecochloris</taxon>
    </lineage>
</organism>
<proteinExistence type="predicted"/>
<accession>A0ABR9XRU6</accession>
<keyword evidence="2" id="KW-1185">Reference proteome</keyword>